<dbReference type="SUPFAM" id="SSF54001">
    <property type="entry name" value="Cysteine proteinases"/>
    <property type="match status" value="1"/>
</dbReference>
<feature type="active site" evidence="5">
    <location>
        <position position="388"/>
    </location>
</feature>
<dbReference type="GO" id="GO:0070005">
    <property type="term" value="F:cysteine-type aminopeptidase activity"/>
    <property type="evidence" value="ECO:0007669"/>
    <property type="project" value="InterPro"/>
</dbReference>
<organism evidence="6 7">
    <name type="scientific">Bifidobacterium gallicum DSM 20093 = LMG 11596</name>
    <dbReference type="NCBI Taxonomy" id="561180"/>
    <lineage>
        <taxon>Bacteria</taxon>
        <taxon>Bacillati</taxon>
        <taxon>Actinomycetota</taxon>
        <taxon>Actinomycetes</taxon>
        <taxon>Bifidobacteriales</taxon>
        <taxon>Bifidobacteriaceae</taxon>
        <taxon>Bifidobacterium</taxon>
    </lineage>
</organism>
<dbReference type="InterPro" id="IPR038765">
    <property type="entry name" value="Papain-like_cys_pep_sf"/>
</dbReference>
<evidence type="ECO:0000256" key="5">
    <source>
        <dbReference type="PIRSR" id="PIRSR005700-1"/>
    </source>
</evidence>
<dbReference type="STRING" id="561180.BIFGAL_03087"/>
<dbReference type="GO" id="GO:0009636">
    <property type="term" value="P:response to toxic substance"/>
    <property type="evidence" value="ECO:0007669"/>
    <property type="project" value="TreeGrafter"/>
</dbReference>
<evidence type="ECO:0000256" key="4">
    <source>
        <dbReference type="PIRNR" id="PIRNR005700"/>
    </source>
</evidence>
<dbReference type="AlphaFoldDB" id="D1NTD0"/>
<dbReference type="GO" id="GO:0043418">
    <property type="term" value="P:homocysteine catabolic process"/>
    <property type="evidence" value="ECO:0007669"/>
    <property type="project" value="TreeGrafter"/>
</dbReference>
<dbReference type="Gene3D" id="3.90.70.10">
    <property type="entry name" value="Cysteine proteinases"/>
    <property type="match status" value="1"/>
</dbReference>
<dbReference type="OrthoDB" id="1111399at2"/>
<evidence type="ECO:0000256" key="3">
    <source>
        <dbReference type="ARBA" id="ARBA00022807"/>
    </source>
</evidence>
<evidence type="ECO:0000313" key="6">
    <source>
        <dbReference type="EMBL" id="EFA22984.1"/>
    </source>
</evidence>
<dbReference type="PIRSF" id="PIRSF005700">
    <property type="entry name" value="PepC"/>
    <property type="match status" value="1"/>
</dbReference>
<feature type="active site" evidence="5">
    <location>
        <position position="69"/>
    </location>
</feature>
<feature type="active site" evidence="5">
    <location>
        <position position="366"/>
    </location>
</feature>
<dbReference type="GO" id="GO:0005737">
    <property type="term" value="C:cytoplasm"/>
    <property type="evidence" value="ECO:0007669"/>
    <property type="project" value="TreeGrafter"/>
</dbReference>
<dbReference type="Proteomes" id="UP000003656">
    <property type="component" value="Unassembled WGS sequence"/>
</dbReference>
<keyword evidence="3 4" id="KW-0788">Thiol protease</keyword>
<evidence type="ECO:0000313" key="7">
    <source>
        <dbReference type="Proteomes" id="UP000003656"/>
    </source>
</evidence>
<accession>D1NTD0</accession>
<keyword evidence="4" id="KW-0031">Aminopeptidase</keyword>
<comment type="similarity">
    <text evidence="4">Belongs to the peptidase C1 family.</text>
</comment>
<dbReference type="PANTHER" id="PTHR10363:SF2">
    <property type="entry name" value="BLEOMYCIN HYDROLASE"/>
    <property type="match status" value="1"/>
</dbReference>
<reference evidence="6 7" key="1">
    <citation type="submission" date="2009-11" db="EMBL/GenBank/DDBJ databases">
        <authorList>
            <person name="Weinstock G."/>
            <person name="Sodergren E."/>
            <person name="Clifton S."/>
            <person name="Fulton L."/>
            <person name="Fulton B."/>
            <person name="Courtney L."/>
            <person name="Fronick C."/>
            <person name="Harrison M."/>
            <person name="Strong C."/>
            <person name="Farmer C."/>
            <person name="Delahaunty K."/>
            <person name="Markovic C."/>
            <person name="Hall O."/>
            <person name="Minx P."/>
            <person name="Tomlinson C."/>
            <person name="Mitreva M."/>
            <person name="Nelson J."/>
            <person name="Hou S."/>
            <person name="Wollam A."/>
            <person name="Pepin K.H."/>
            <person name="Johnson M."/>
            <person name="Bhonagiri V."/>
            <person name="Nash W.E."/>
            <person name="Warren W."/>
            <person name="Chinwalla A."/>
            <person name="Mardis E.R."/>
            <person name="Wilson R.K."/>
        </authorList>
    </citation>
    <scope>NUCLEOTIDE SEQUENCE [LARGE SCALE GENOMIC DNA]</scope>
    <source>
        <strain evidence="6 7">DSM 20093</strain>
    </source>
</reference>
<evidence type="ECO:0000256" key="2">
    <source>
        <dbReference type="ARBA" id="ARBA00022801"/>
    </source>
</evidence>
<protein>
    <recommendedName>
        <fullName evidence="4">Aminopeptidase</fullName>
    </recommendedName>
</protein>
<dbReference type="CDD" id="cd00585">
    <property type="entry name" value="Peptidase_C1B"/>
    <property type="match status" value="1"/>
</dbReference>
<dbReference type="MEROPS" id="C01.086"/>
<dbReference type="Pfam" id="PF03051">
    <property type="entry name" value="Peptidase_C1_2"/>
    <property type="match status" value="1"/>
</dbReference>
<proteinExistence type="inferred from homology"/>
<dbReference type="PROSITE" id="PS00139">
    <property type="entry name" value="THIOL_PROTEASE_CYS"/>
    <property type="match status" value="1"/>
</dbReference>
<dbReference type="GO" id="GO:0006508">
    <property type="term" value="P:proteolysis"/>
    <property type="evidence" value="ECO:0007669"/>
    <property type="project" value="UniProtKB-KW"/>
</dbReference>
<dbReference type="InterPro" id="IPR004134">
    <property type="entry name" value="Peptidase_C1B"/>
</dbReference>
<dbReference type="RefSeq" id="WP_006294503.1">
    <property type="nucleotide sequence ID" value="NZ_ABXB03000002.1"/>
</dbReference>
<dbReference type="PANTHER" id="PTHR10363">
    <property type="entry name" value="BLEOMYCIN HYDROLASE"/>
    <property type="match status" value="1"/>
</dbReference>
<keyword evidence="1 4" id="KW-0645">Protease</keyword>
<name>D1NTD0_9BIFI</name>
<gene>
    <name evidence="6" type="ORF">BIFGAL_03087</name>
</gene>
<sequence>MELTKQDLAAMSAAYKKAEAQHIAEIAVKANGINASSEREVVSVTDNPFVFSIDVDDEAVSNQQQSGRCWMYSCLNWMRHKVEKDLKLPKGQFQLSQNYNFFFDKLEKANLFMKSIIDCADSDINDRRVTFLMQTPQQDGGDFDPIVALVEKYGVMPLNIMPDTAVTKNTAELNAVLNKMLRQDALALRALVHERASEEKLNEARLTFLNEIYRVLAVSMGEPPEKFDFEYRDKDNNYHVDRNLTPLEFYKKYVGIKLEDYVGVMNLPTEQTPYGKLYTIDMTGEIIGSKRYLHYVNVPMDVFKAAAIEQLKAGEPVWFGCDVTQDADFTKGILSCNLYDYEKMFGIKWTMDKGERFVTYQALPTHAMLIAGVDMDADGKPIRWKIENSWGTEAHNKEVGHQGYFIMDDKWFDEYMFEIGVRKEFLPQEYQQVLETEPEVMPYWSPFNPEP</sequence>
<keyword evidence="2 4" id="KW-0378">Hydrolase</keyword>
<evidence type="ECO:0000256" key="1">
    <source>
        <dbReference type="ARBA" id="ARBA00022670"/>
    </source>
</evidence>
<dbReference type="InterPro" id="IPR000169">
    <property type="entry name" value="Pept_cys_AS"/>
</dbReference>
<dbReference type="eggNOG" id="COG3579">
    <property type="taxonomic scope" value="Bacteria"/>
</dbReference>
<comment type="caution">
    <text evidence="6">The sequence shown here is derived from an EMBL/GenBank/DDBJ whole genome shotgun (WGS) entry which is preliminary data.</text>
</comment>
<dbReference type="EMBL" id="ABXB03000002">
    <property type="protein sequence ID" value="EFA22984.1"/>
    <property type="molecule type" value="Genomic_DNA"/>
</dbReference>